<dbReference type="Proteomes" id="UP001241092">
    <property type="component" value="Chromosome"/>
</dbReference>
<proteinExistence type="predicted"/>
<evidence type="ECO:0000313" key="5">
    <source>
        <dbReference type="Proteomes" id="UP000465622"/>
    </source>
</evidence>
<evidence type="ECO:0000313" key="4">
    <source>
        <dbReference type="EMBL" id="BDY28893.1"/>
    </source>
</evidence>
<dbReference type="AlphaFoldDB" id="A0AAI8TQ77"/>
<dbReference type="InterPro" id="IPR029058">
    <property type="entry name" value="AB_hydrolase_fold"/>
</dbReference>
<dbReference type="EMBL" id="AP027452">
    <property type="protein sequence ID" value="BDY28893.1"/>
    <property type="molecule type" value="Genomic_DNA"/>
</dbReference>
<keyword evidence="5" id="KW-1185">Reference proteome</keyword>
<dbReference type="InterPro" id="IPR013094">
    <property type="entry name" value="AB_hydrolase_3"/>
</dbReference>
<evidence type="ECO:0000256" key="1">
    <source>
        <dbReference type="ARBA" id="ARBA00022801"/>
    </source>
</evidence>
<dbReference type="EMBL" id="AP022567">
    <property type="protein sequence ID" value="BBX32438.1"/>
    <property type="molecule type" value="Genomic_DNA"/>
</dbReference>
<dbReference type="PANTHER" id="PTHR48081:SF8">
    <property type="entry name" value="ALPHA_BETA HYDROLASE FOLD-3 DOMAIN-CONTAINING PROTEIN-RELATED"/>
    <property type="match status" value="1"/>
</dbReference>
<reference evidence="3" key="2">
    <citation type="submission" date="2020-02" db="EMBL/GenBank/DDBJ databases">
        <authorList>
            <person name="Matsumoto Y."/>
            <person name="Motooka D."/>
            <person name="Nakamura S."/>
        </authorList>
    </citation>
    <scope>NUCLEOTIDE SEQUENCE</scope>
    <source>
        <strain evidence="3">JCM 12375</strain>
    </source>
</reference>
<dbReference type="Proteomes" id="UP000465622">
    <property type="component" value="Chromosome"/>
</dbReference>
<reference evidence="3 5" key="1">
    <citation type="journal article" date="2019" name="Emerg. Microbes Infect.">
        <title>Comprehensive subspecies identification of 175 nontuberculous mycobacteria species based on 7547 genomic profiles.</title>
        <authorList>
            <person name="Matsumoto Y."/>
            <person name="Kinjo T."/>
            <person name="Motooka D."/>
            <person name="Nabeya D."/>
            <person name="Jung N."/>
            <person name="Uechi K."/>
            <person name="Horii T."/>
            <person name="Iida T."/>
            <person name="Fujita J."/>
            <person name="Nakamura S."/>
        </authorList>
    </citation>
    <scope>NUCLEOTIDE SEQUENCE [LARGE SCALE GENOMIC DNA]</scope>
    <source>
        <strain evidence="3 5">JCM 12375</strain>
    </source>
</reference>
<dbReference type="InterPro" id="IPR050300">
    <property type="entry name" value="GDXG_lipolytic_enzyme"/>
</dbReference>
<dbReference type="SUPFAM" id="SSF53474">
    <property type="entry name" value="alpha/beta-Hydrolases"/>
    <property type="match status" value="1"/>
</dbReference>
<protein>
    <submittedName>
        <fullName evidence="3">Alpha/beta hydrolase</fullName>
    </submittedName>
    <submittedName>
        <fullName evidence="4">Carboxylesterase NlhH</fullName>
        <ecNumber evidence="4">3.1.1.1</ecNumber>
    </submittedName>
</protein>
<name>A0AAI8TQ77_MYCME</name>
<feature type="domain" description="Alpha/beta hydrolase fold-3" evidence="2">
    <location>
        <begin position="86"/>
        <end position="296"/>
    </location>
</feature>
<organism evidence="4 6">
    <name type="scientific">Mycolicibacterium mageritense</name>
    <name type="common">Mycobacterium mageritense</name>
    <dbReference type="NCBI Taxonomy" id="53462"/>
    <lineage>
        <taxon>Bacteria</taxon>
        <taxon>Bacillati</taxon>
        <taxon>Actinomycetota</taxon>
        <taxon>Actinomycetes</taxon>
        <taxon>Mycobacteriales</taxon>
        <taxon>Mycobacteriaceae</taxon>
        <taxon>Mycolicibacterium</taxon>
    </lineage>
</organism>
<evidence type="ECO:0000313" key="6">
    <source>
        <dbReference type="Proteomes" id="UP001241092"/>
    </source>
</evidence>
<dbReference type="GO" id="GO:0106435">
    <property type="term" value="F:carboxylesterase activity"/>
    <property type="evidence" value="ECO:0007669"/>
    <property type="project" value="UniProtKB-EC"/>
</dbReference>
<keyword evidence="1 4" id="KW-0378">Hydrolase</keyword>
<dbReference type="EC" id="3.1.1.1" evidence="4"/>
<accession>A0AAI8TQ77</accession>
<gene>
    <name evidence="4" type="primary">nlhH_2</name>
    <name evidence="4" type="ORF">hbim_02829</name>
    <name evidence="3" type="ORF">MMAGJ_17200</name>
</gene>
<sequence length="320" mass="33957">MTLRIDPEIASAILALSGPEPAPRPPVGDIATRRTNIEAMFSAVSATWPRSERVDVEEHTLVTDDNTALPLRWYRPAAGSLPGSAVLYLHGGGMIFGLNVVAEFYDKLVRAYVAASGVPALIVDYRVAPENPDPTPVQDCYAALNWLAGHAKELGVDPGRIGVVGDSAGGGLAAGVALMARDLGGPAIALQLLIYPMLDDRTTDPDPQLPQETLVWDYNDNVTGWSALLGDSAGGAEVSPYAAAARASDVAGLPPTYLDTGDLDIFRDEITVYARRLAQAGVPTELHIYPGCPHGFEVVAPQSTQAQQAMAARIRRLQQL</sequence>
<dbReference type="RefSeq" id="WP_036432931.1">
    <property type="nucleotide sequence ID" value="NZ_AP022567.1"/>
</dbReference>
<dbReference type="Gene3D" id="3.40.50.1820">
    <property type="entry name" value="alpha/beta hydrolase"/>
    <property type="match status" value="1"/>
</dbReference>
<evidence type="ECO:0000313" key="3">
    <source>
        <dbReference type="EMBL" id="BBX32438.1"/>
    </source>
</evidence>
<dbReference type="Pfam" id="PF07859">
    <property type="entry name" value="Abhydrolase_3"/>
    <property type="match status" value="1"/>
</dbReference>
<evidence type="ECO:0000259" key="2">
    <source>
        <dbReference type="Pfam" id="PF07859"/>
    </source>
</evidence>
<dbReference type="PANTHER" id="PTHR48081">
    <property type="entry name" value="AB HYDROLASE SUPERFAMILY PROTEIN C4A8.06C"/>
    <property type="match status" value="1"/>
</dbReference>
<reference evidence="4" key="3">
    <citation type="submission" date="2023-03" db="EMBL/GenBank/DDBJ databases">
        <title>Draft genome sequence of a Mycolicibacterium mageritense strain H4_3_1 isolated from a hybrid biological-inorganic system reactor.</title>
        <authorList>
            <person name="Feng X."/>
            <person name="Kazama D."/>
            <person name="Sato K."/>
            <person name="Kobayashi H."/>
        </authorList>
    </citation>
    <scope>NUCLEOTIDE SEQUENCE</scope>
    <source>
        <strain evidence="4">H4_3_1</strain>
    </source>
</reference>